<keyword evidence="12" id="KW-0539">Nucleus</keyword>
<evidence type="ECO:0000256" key="2">
    <source>
        <dbReference type="ARBA" id="ARBA00004123"/>
    </source>
</evidence>
<dbReference type="Gene3D" id="3.30.160.60">
    <property type="entry name" value="Classic Zinc Finger"/>
    <property type="match status" value="1"/>
</dbReference>
<dbReference type="GO" id="GO:0005634">
    <property type="term" value="C:nucleus"/>
    <property type="evidence" value="ECO:0007669"/>
    <property type="project" value="UniProtKB-SubCell"/>
</dbReference>
<reference evidence="19" key="3">
    <citation type="submission" date="2025-09" db="UniProtKB">
        <authorList>
            <consortium name="Ensembl"/>
        </authorList>
    </citation>
    <scope>IDENTIFICATION</scope>
</reference>
<evidence type="ECO:0000256" key="6">
    <source>
        <dbReference type="ARBA" id="ARBA00022679"/>
    </source>
</evidence>
<evidence type="ECO:0000256" key="9">
    <source>
        <dbReference type="ARBA" id="ARBA00022833"/>
    </source>
</evidence>
<comment type="catalytic activity">
    <reaction evidence="1">
        <text>S-ubiquitinyl-[E2 ubiquitin-conjugating enzyme]-L-cysteine + [acceptor protein]-L-lysine = [E2 ubiquitin-conjugating enzyme]-L-cysteine + N(6)-ubiquitinyl-[acceptor protein]-L-lysine.</text>
        <dbReference type="EC" id="2.3.2.27"/>
    </reaction>
</comment>
<dbReference type="SMART" id="SM00336">
    <property type="entry name" value="BBOX"/>
    <property type="match status" value="1"/>
</dbReference>
<dbReference type="PROSITE" id="PS51262">
    <property type="entry name" value="COS"/>
    <property type="match status" value="1"/>
</dbReference>
<keyword evidence="11" id="KW-0514">Muscle protein</keyword>
<feature type="domain" description="RING-type" evidence="16">
    <location>
        <begin position="34"/>
        <end position="87"/>
    </location>
</feature>
<evidence type="ECO:0000259" key="17">
    <source>
        <dbReference type="PROSITE" id="PS50119"/>
    </source>
</evidence>
<feature type="domain" description="B box-type" evidence="17">
    <location>
        <begin position="135"/>
        <end position="177"/>
    </location>
</feature>
<dbReference type="RefSeq" id="XP_016891505.1">
    <property type="nucleotide sequence ID" value="XM_017036016.2"/>
</dbReference>
<evidence type="ECO:0000256" key="8">
    <source>
        <dbReference type="ARBA" id="ARBA00022771"/>
    </source>
</evidence>
<dbReference type="GO" id="GO:0061630">
    <property type="term" value="F:ubiquitin protein ligase activity"/>
    <property type="evidence" value="ECO:0007669"/>
    <property type="project" value="UniProtKB-EC"/>
</dbReference>
<dbReference type="EC" id="2.3.2.27" evidence="4"/>
<sequence length="534" mass="59764">MTMALPVELSCLQGGAGGAEREAALATLEKQLICPICLELFTKPVVILPCQHNLCRKCANELYQPSLFQARTTMLVNSGRFRCPSCRHEVVLDRHGVYGLQRNLLVENIIDIYKQEVSNGTNASPLPLPPPPPPPAYVTCSEHEGEKVNIYCVTCQVPTCSLCKVFGAHQSCKVAPLTDVYKEHKDELNEGIGSLVGVNDRIKDLISELEETIRNIEENCKAQKQSVCDSFNNMMSILGERQKAMTQQISSEEEEKTSHIQALMHCYSESVETNNKLMEKAASSMEEPDMAAFVQSSGELITNVVAANSSCPTEKLEPGYENLKPYTFNFDSQERALRSVDFLKAVVDSPEEPEPEEPSESCEQNKEPEHNQEIFTQHLGSDLKPLQETIPEDHTSTLCPPAQDILTDSAEPAETQLETETDEAEVNDEELDENTEEEEEQEEEEDEEEEEAEEETEQKQEVKDGAETYTTPGPVKQPIICEQQEGMSTLQVSVRTSLHQYHHPRCHHRPGRFTPHPLADASTCSPSRFHLFCL</sequence>
<dbReference type="PROSITE" id="PS50089">
    <property type="entry name" value="ZF_RING_2"/>
    <property type="match status" value="1"/>
</dbReference>
<evidence type="ECO:0000256" key="4">
    <source>
        <dbReference type="ARBA" id="ARBA00012483"/>
    </source>
</evidence>
<dbReference type="Gene3D" id="3.30.40.10">
    <property type="entry name" value="Zinc/RING finger domain, C3HC4 (zinc finger)"/>
    <property type="match status" value="1"/>
</dbReference>
<dbReference type="OrthoDB" id="4788989at2759"/>
<dbReference type="GeneTree" id="ENSGT00940000166487"/>
<dbReference type="SUPFAM" id="SSF57850">
    <property type="entry name" value="RING/U-box"/>
    <property type="match status" value="1"/>
</dbReference>
<dbReference type="Proteomes" id="UP000265120">
    <property type="component" value="Chromosome 10"/>
</dbReference>
<evidence type="ECO:0000256" key="10">
    <source>
        <dbReference type="ARBA" id="ARBA00023054"/>
    </source>
</evidence>
<dbReference type="FunFam" id="3.30.40.10:FF:000014">
    <property type="entry name" value="probable E3 ubiquitin-protein ligase MID2"/>
    <property type="match status" value="1"/>
</dbReference>
<comment type="subcellular location">
    <subcellularLocation>
        <location evidence="3">Cytoplasm</location>
    </subcellularLocation>
    <subcellularLocation>
        <location evidence="2">Nucleus</location>
    </subcellularLocation>
</comment>
<dbReference type="GeneID" id="103385157"/>
<dbReference type="GO" id="GO:0008270">
    <property type="term" value="F:zinc ion binding"/>
    <property type="evidence" value="ECO:0007669"/>
    <property type="project" value="UniProtKB-KW"/>
</dbReference>
<feature type="compositionally biased region" description="Acidic residues" evidence="15">
    <location>
        <begin position="417"/>
        <end position="456"/>
    </location>
</feature>
<dbReference type="InterPro" id="IPR017903">
    <property type="entry name" value="COS_domain"/>
</dbReference>
<evidence type="ECO:0000256" key="14">
    <source>
        <dbReference type="SAM" id="Coils"/>
    </source>
</evidence>
<proteinExistence type="predicted"/>
<keyword evidence="5" id="KW-0963">Cytoplasm</keyword>
<dbReference type="InterPro" id="IPR050617">
    <property type="entry name" value="E3_ligase_FN3/SPRY"/>
</dbReference>
<dbReference type="GO" id="GO:0070507">
    <property type="term" value="P:regulation of microtubule cytoskeleton organization"/>
    <property type="evidence" value="ECO:0007669"/>
    <property type="project" value="TreeGrafter"/>
</dbReference>
<feature type="compositionally biased region" description="Acidic residues" evidence="15">
    <location>
        <begin position="349"/>
        <end position="360"/>
    </location>
</feature>
<feature type="region of interest" description="Disordered" evidence="15">
    <location>
        <begin position="348"/>
        <end position="369"/>
    </location>
</feature>
<dbReference type="Pfam" id="PF13445">
    <property type="entry name" value="zf-RING_UBOX"/>
    <property type="match status" value="1"/>
</dbReference>
<dbReference type="InterPro" id="IPR000315">
    <property type="entry name" value="Znf_B-box"/>
</dbReference>
<evidence type="ECO:0000256" key="12">
    <source>
        <dbReference type="ARBA" id="ARBA00023242"/>
    </source>
</evidence>
<organism evidence="19 20">
    <name type="scientific">Cynoglossus semilaevis</name>
    <name type="common">Tongue sole</name>
    <dbReference type="NCBI Taxonomy" id="244447"/>
    <lineage>
        <taxon>Eukaryota</taxon>
        <taxon>Metazoa</taxon>
        <taxon>Chordata</taxon>
        <taxon>Craniata</taxon>
        <taxon>Vertebrata</taxon>
        <taxon>Euteleostomi</taxon>
        <taxon>Actinopterygii</taxon>
        <taxon>Neopterygii</taxon>
        <taxon>Teleostei</taxon>
        <taxon>Neoteleostei</taxon>
        <taxon>Acanthomorphata</taxon>
        <taxon>Carangaria</taxon>
        <taxon>Pleuronectiformes</taxon>
        <taxon>Pleuronectoidei</taxon>
        <taxon>Cynoglossidae</taxon>
        <taxon>Cynoglossinae</taxon>
        <taxon>Cynoglossus</taxon>
    </lineage>
</organism>
<dbReference type="SUPFAM" id="SSF48371">
    <property type="entry name" value="ARM repeat"/>
    <property type="match status" value="1"/>
</dbReference>
<evidence type="ECO:0000256" key="1">
    <source>
        <dbReference type="ARBA" id="ARBA00000900"/>
    </source>
</evidence>
<keyword evidence="8 13" id="KW-0863">Zinc-finger</keyword>
<reference evidence="19 20" key="1">
    <citation type="journal article" date="2014" name="Nat. Genet.">
        <title>Whole-genome sequence of a flatfish provides insights into ZW sex chromosome evolution and adaptation to a benthic lifestyle.</title>
        <authorList>
            <person name="Chen S."/>
            <person name="Zhang G."/>
            <person name="Shao C."/>
            <person name="Huang Q."/>
            <person name="Liu G."/>
            <person name="Zhang P."/>
            <person name="Song W."/>
            <person name="An N."/>
            <person name="Chalopin D."/>
            <person name="Volff J.N."/>
            <person name="Hong Y."/>
            <person name="Li Q."/>
            <person name="Sha Z."/>
            <person name="Zhou H."/>
            <person name="Xie M."/>
            <person name="Yu Q."/>
            <person name="Liu Y."/>
            <person name="Xiang H."/>
            <person name="Wang N."/>
            <person name="Wu K."/>
            <person name="Yang C."/>
            <person name="Zhou Q."/>
            <person name="Liao X."/>
            <person name="Yang L."/>
            <person name="Hu Q."/>
            <person name="Zhang J."/>
            <person name="Meng L."/>
            <person name="Jin L."/>
            <person name="Tian Y."/>
            <person name="Lian J."/>
            <person name="Yang J."/>
            <person name="Miao G."/>
            <person name="Liu S."/>
            <person name="Liang Z."/>
            <person name="Yan F."/>
            <person name="Li Y."/>
            <person name="Sun B."/>
            <person name="Zhang H."/>
            <person name="Zhang J."/>
            <person name="Zhu Y."/>
            <person name="Du M."/>
            <person name="Zhao Y."/>
            <person name="Schartl M."/>
            <person name="Tang Q."/>
            <person name="Wang J."/>
        </authorList>
    </citation>
    <scope>NUCLEOTIDE SEQUENCE</scope>
</reference>
<dbReference type="SMART" id="SM00184">
    <property type="entry name" value="RING"/>
    <property type="match status" value="1"/>
</dbReference>
<feature type="region of interest" description="Disordered" evidence="15">
    <location>
        <begin position="414"/>
        <end position="475"/>
    </location>
</feature>
<dbReference type="PROSITE" id="PS00518">
    <property type="entry name" value="ZF_RING_1"/>
    <property type="match status" value="1"/>
</dbReference>
<dbReference type="InterPro" id="IPR027370">
    <property type="entry name" value="Znf-RING_euk"/>
</dbReference>
<evidence type="ECO:0000259" key="16">
    <source>
        <dbReference type="PROSITE" id="PS50089"/>
    </source>
</evidence>
<dbReference type="CTD" id="445187"/>
<dbReference type="PANTHER" id="PTHR24099">
    <property type="entry name" value="E3 UBIQUITIN-PROTEIN LIGASE TRIM36-RELATED"/>
    <property type="match status" value="1"/>
</dbReference>
<feature type="domain" description="COS" evidence="18">
    <location>
        <begin position="285"/>
        <end position="343"/>
    </location>
</feature>
<name>A0A3P8VJX1_CYNSE</name>
<reference evidence="19" key="2">
    <citation type="submission" date="2025-08" db="UniProtKB">
        <authorList>
            <consortium name="Ensembl"/>
        </authorList>
    </citation>
    <scope>IDENTIFICATION</scope>
</reference>
<evidence type="ECO:0000256" key="11">
    <source>
        <dbReference type="ARBA" id="ARBA00023179"/>
    </source>
</evidence>
<dbReference type="Gene3D" id="1.20.5.170">
    <property type="match status" value="1"/>
</dbReference>
<dbReference type="Pfam" id="PF00643">
    <property type="entry name" value="zf-B_box"/>
    <property type="match status" value="1"/>
</dbReference>
<dbReference type="PROSITE" id="PS50119">
    <property type="entry name" value="ZF_BBOX"/>
    <property type="match status" value="1"/>
</dbReference>
<evidence type="ECO:0000313" key="19">
    <source>
        <dbReference type="Ensembl" id="ENSCSEP00000013581.1"/>
    </source>
</evidence>
<evidence type="ECO:0000313" key="20">
    <source>
        <dbReference type="Proteomes" id="UP000265120"/>
    </source>
</evidence>
<evidence type="ECO:0000256" key="15">
    <source>
        <dbReference type="SAM" id="MobiDB-lite"/>
    </source>
</evidence>
<dbReference type="AlphaFoldDB" id="A0A3P8VJX1"/>
<feature type="compositionally biased region" description="Basic and acidic residues" evidence="15">
    <location>
        <begin position="457"/>
        <end position="466"/>
    </location>
</feature>
<dbReference type="GO" id="GO:0005737">
    <property type="term" value="C:cytoplasm"/>
    <property type="evidence" value="ECO:0007669"/>
    <property type="project" value="UniProtKB-SubCell"/>
</dbReference>
<dbReference type="InParanoid" id="A0A3P8VJX1"/>
<protein>
    <recommendedName>
        <fullName evidence="4">RING-type E3 ubiquitin transferase</fullName>
        <ecNumber evidence="4">2.3.2.27</ecNumber>
    </recommendedName>
</protein>
<keyword evidence="6" id="KW-0808">Transferase</keyword>
<evidence type="ECO:0000256" key="7">
    <source>
        <dbReference type="ARBA" id="ARBA00022723"/>
    </source>
</evidence>
<keyword evidence="10 14" id="KW-0175">Coiled coil</keyword>
<dbReference type="SUPFAM" id="SSF57845">
    <property type="entry name" value="B-box zinc-binding domain"/>
    <property type="match status" value="1"/>
</dbReference>
<evidence type="ECO:0000259" key="18">
    <source>
        <dbReference type="PROSITE" id="PS51262"/>
    </source>
</evidence>
<evidence type="ECO:0000256" key="3">
    <source>
        <dbReference type="ARBA" id="ARBA00004496"/>
    </source>
</evidence>
<keyword evidence="9" id="KW-0862">Zinc</keyword>
<feature type="coiled-coil region" evidence="14">
    <location>
        <begin position="195"/>
        <end position="226"/>
    </location>
</feature>
<dbReference type="PANTHER" id="PTHR24099:SF17">
    <property type="entry name" value="TRIPARTITE MOTIF CONTAINING 55"/>
    <property type="match status" value="1"/>
</dbReference>
<evidence type="ECO:0000256" key="13">
    <source>
        <dbReference type="PROSITE-ProRule" id="PRU00024"/>
    </source>
</evidence>
<dbReference type="InterPro" id="IPR001841">
    <property type="entry name" value="Znf_RING"/>
</dbReference>
<dbReference type="STRING" id="244447.ENSCSEP00000013581"/>
<dbReference type="InterPro" id="IPR017907">
    <property type="entry name" value="Znf_RING_CS"/>
</dbReference>
<dbReference type="InterPro" id="IPR013083">
    <property type="entry name" value="Znf_RING/FYVE/PHD"/>
</dbReference>
<dbReference type="InterPro" id="IPR016024">
    <property type="entry name" value="ARM-type_fold"/>
</dbReference>
<evidence type="ECO:0000256" key="5">
    <source>
        <dbReference type="ARBA" id="ARBA00022490"/>
    </source>
</evidence>
<keyword evidence="7" id="KW-0479">Metal-binding</keyword>
<accession>A0A3P8VJX1</accession>
<dbReference type="Ensembl" id="ENSCSET00000013739.1">
    <property type="protein sequence ID" value="ENSCSEP00000013581.1"/>
    <property type="gene ID" value="ENSCSEG00000008741.1"/>
</dbReference>
<keyword evidence="20" id="KW-1185">Reference proteome</keyword>